<dbReference type="EMBL" id="BLIO01000001">
    <property type="protein sequence ID" value="GFE19281.1"/>
    <property type="molecule type" value="Genomic_DNA"/>
</dbReference>
<name>A0A640T9W5_9ACTN</name>
<dbReference type="Proteomes" id="UP000430079">
    <property type="component" value="Unassembled WGS sequence"/>
</dbReference>
<reference evidence="2 3" key="1">
    <citation type="submission" date="2019-12" db="EMBL/GenBank/DDBJ databases">
        <title>Whole genome shotgun sequence of Streptomyces hygroscopicus subsp. glebosus NBRC 13786.</title>
        <authorList>
            <person name="Ichikawa N."/>
            <person name="Kimura A."/>
            <person name="Kitahashi Y."/>
            <person name="Komaki H."/>
            <person name="Tamura T."/>
        </authorList>
    </citation>
    <scope>NUCLEOTIDE SEQUENCE [LARGE SCALE GENOMIC DNA]</scope>
    <source>
        <strain evidence="2 3">NBRC 13786</strain>
    </source>
</reference>
<evidence type="ECO:0000256" key="1">
    <source>
        <dbReference type="SAM" id="MobiDB-lite"/>
    </source>
</evidence>
<feature type="region of interest" description="Disordered" evidence="1">
    <location>
        <begin position="1"/>
        <end position="21"/>
    </location>
</feature>
<dbReference type="AlphaFoldDB" id="A0A640T9W5"/>
<evidence type="ECO:0000313" key="2">
    <source>
        <dbReference type="EMBL" id="GFE19281.1"/>
    </source>
</evidence>
<protein>
    <submittedName>
        <fullName evidence="2">Uncharacterized protein</fullName>
    </submittedName>
</protein>
<sequence length="62" mass="6217">MQGVPGRTALTRGGVTPSRQPGACALRVLRATDAARAAKAVPPHVAAPLPLLPRLADSAGPL</sequence>
<keyword evidence="3" id="KW-1185">Reference proteome</keyword>
<proteinExistence type="predicted"/>
<comment type="caution">
    <text evidence="2">The sequence shown here is derived from an EMBL/GenBank/DDBJ whole genome shotgun (WGS) entry which is preliminary data.</text>
</comment>
<gene>
    <name evidence="2" type="ORF">Sgleb_73280</name>
</gene>
<organism evidence="2 3">
    <name type="scientific">Streptomyces glebosus</name>
    <dbReference type="NCBI Taxonomy" id="249580"/>
    <lineage>
        <taxon>Bacteria</taxon>
        <taxon>Bacillati</taxon>
        <taxon>Actinomycetota</taxon>
        <taxon>Actinomycetes</taxon>
        <taxon>Kitasatosporales</taxon>
        <taxon>Streptomycetaceae</taxon>
        <taxon>Streptomyces</taxon>
    </lineage>
</organism>
<evidence type="ECO:0000313" key="3">
    <source>
        <dbReference type="Proteomes" id="UP000430079"/>
    </source>
</evidence>
<accession>A0A640T9W5</accession>